<dbReference type="AlphaFoldDB" id="A0AAN6XJB8"/>
<dbReference type="CDD" id="cd11577">
    <property type="entry name" value="GH71"/>
    <property type="match status" value="1"/>
</dbReference>
<feature type="chain" id="PRO_5042828168" evidence="1">
    <location>
        <begin position="20"/>
        <end position="175"/>
    </location>
</feature>
<dbReference type="InterPro" id="IPR005197">
    <property type="entry name" value="Glyco_hydro_71"/>
</dbReference>
<dbReference type="Pfam" id="PF03659">
    <property type="entry name" value="Glyco_hydro_71"/>
    <property type="match status" value="2"/>
</dbReference>
<dbReference type="EMBL" id="MU863906">
    <property type="protein sequence ID" value="KAK4201510.1"/>
    <property type="molecule type" value="Genomic_DNA"/>
</dbReference>
<feature type="signal peptide" evidence="1">
    <location>
        <begin position="1"/>
        <end position="19"/>
    </location>
</feature>
<reference evidence="2" key="2">
    <citation type="submission" date="2023-05" db="EMBL/GenBank/DDBJ databases">
        <authorList>
            <consortium name="Lawrence Berkeley National Laboratory"/>
            <person name="Steindorff A."/>
            <person name="Hensen N."/>
            <person name="Bonometti L."/>
            <person name="Westerberg I."/>
            <person name="Brannstrom I.O."/>
            <person name="Guillou S."/>
            <person name="Cros-Aarteil S."/>
            <person name="Calhoun S."/>
            <person name="Haridas S."/>
            <person name="Kuo A."/>
            <person name="Mondo S."/>
            <person name="Pangilinan J."/>
            <person name="Riley R."/>
            <person name="Labutti K."/>
            <person name="Andreopoulos B."/>
            <person name="Lipzen A."/>
            <person name="Chen C."/>
            <person name="Yanf M."/>
            <person name="Daum C."/>
            <person name="Ng V."/>
            <person name="Clum A."/>
            <person name="Ohm R."/>
            <person name="Martin F."/>
            <person name="Silar P."/>
            <person name="Natvig D."/>
            <person name="Lalanne C."/>
            <person name="Gautier V."/>
            <person name="Ament-Velasquez S.L."/>
            <person name="Kruys A."/>
            <person name="Hutchinson M.I."/>
            <person name="Powell A.J."/>
            <person name="Barry K."/>
            <person name="Miller A.N."/>
            <person name="Grigoriev I.V."/>
            <person name="Debuchy R."/>
            <person name="Gladieux P."/>
            <person name="Thoren M.H."/>
            <person name="Johannesson H."/>
        </authorList>
    </citation>
    <scope>NUCLEOTIDE SEQUENCE</scope>
    <source>
        <strain evidence="2">CBS 315.58</strain>
    </source>
</reference>
<evidence type="ECO:0000313" key="2">
    <source>
        <dbReference type="EMBL" id="KAK4201510.1"/>
    </source>
</evidence>
<evidence type="ECO:0000313" key="3">
    <source>
        <dbReference type="Proteomes" id="UP001303160"/>
    </source>
</evidence>
<accession>A0AAN6XJB8</accession>
<name>A0AAN6XJB8_9PEZI</name>
<evidence type="ECO:0000256" key="1">
    <source>
        <dbReference type="SAM" id="SignalP"/>
    </source>
</evidence>
<keyword evidence="1" id="KW-0732">Signal</keyword>
<dbReference type="Gene3D" id="3.20.20.80">
    <property type="entry name" value="Glycosidases"/>
    <property type="match status" value="1"/>
</dbReference>
<reference evidence="2" key="1">
    <citation type="journal article" date="2023" name="Mol. Phylogenet. Evol.">
        <title>Genome-scale phylogeny and comparative genomics of the fungal order Sordariales.</title>
        <authorList>
            <person name="Hensen N."/>
            <person name="Bonometti L."/>
            <person name="Westerberg I."/>
            <person name="Brannstrom I.O."/>
            <person name="Guillou S."/>
            <person name="Cros-Aarteil S."/>
            <person name="Calhoun S."/>
            <person name="Haridas S."/>
            <person name="Kuo A."/>
            <person name="Mondo S."/>
            <person name="Pangilinan J."/>
            <person name="Riley R."/>
            <person name="LaButti K."/>
            <person name="Andreopoulos B."/>
            <person name="Lipzen A."/>
            <person name="Chen C."/>
            <person name="Yan M."/>
            <person name="Daum C."/>
            <person name="Ng V."/>
            <person name="Clum A."/>
            <person name="Steindorff A."/>
            <person name="Ohm R.A."/>
            <person name="Martin F."/>
            <person name="Silar P."/>
            <person name="Natvig D.O."/>
            <person name="Lalanne C."/>
            <person name="Gautier V."/>
            <person name="Ament-Velasquez S.L."/>
            <person name="Kruys A."/>
            <person name="Hutchinson M.I."/>
            <person name="Powell A.J."/>
            <person name="Barry K."/>
            <person name="Miller A.N."/>
            <person name="Grigoriev I.V."/>
            <person name="Debuchy R."/>
            <person name="Gladieux P."/>
            <person name="Hiltunen Thoren M."/>
            <person name="Johannesson H."/>
        </authorList>
    </citation>
    <scope>NUCLEOTIDE SEQUENCE</scope>
    <source>
        <strain evidence="2">CBS 315.58</strain>
    </source>
</reference>
<gene>
    <name evidence="2" type="ORF">QBC40DRAFT_264081</name>
</gene>
<keyword evidence="3" id="KW-1185">Reference proteome</keyword>
<dbReference type="GO" id="GO:0051118">
    <property type="term" value="F:glucan endo-1,3-alpha-glucosidase activity"/>
    <property type="evidence" value="ECO:0007669"/>
    <property type="project" value="InterPro"/>
</dbReference>
<dbReference type="Proteomes" id="UP001303160">
    <property type="component" value="Unassembled WGS sequence"/>
</dbReference>
<protein>
    <submittedName>
        <fullName evidence="2">Peptidase S8/S53, subtilisin/kexin/sedolisin</fullName>
    </submittedName>
</protein>
<organism evidence="2 3">
    <name type="scientific">Triangularia verruculosa</name>
    <dbReference type="NCBI Taxonomy" id="2587418"/>
    <lineage>
        <taxon>Eukaryota</taxon>
        <taxon>Fungi</taxon>
        <taxon>Dikarya</taxon>
        <taxon>Ascomycota</taxon>
        <taxon>Pezizomycotina</taxon>
        <taxon>Sordariomycetes</taxon>
        <taxon>Sordariomycetidae</taxon>
        <taxon>Sordariales</taxon>
        <taxon>Podosporaceae</taxon>
        <taxon>Triangularia</taxon>
    </lineage>
</organism>
<proteinExistence type="predicted"/>
<sequence length="175" mass="20127">MRWCHLWASLALVATQVKAKAVFAHFMVGNTKDYSETDWQNDMRLAQEAHIDGFTLNIANEASTVRPLLDKAFWVANNLGFKLFFLYDYAGRGPFDKQTVIDLCNDYCNNGAYYRTGGKPLLTTFEGPNWAAWPWGDQDMNTYVDALYKLFLDGKPYMMPASLWFYINLPGYDKN</sequence>
<comment type="caution">
    <text evidence="2">The sequence shown here is derived from an EMBL/GenBank/DDBJ whole genome shotgun (WGS) entry which is preliminary data.</text>
</comment>